<keyword evidence="2" id="KW-1185">Reference proteome</keyword>
<proteinExistence type="predicted"/>
<dbReference type="OrthoDB" id="6513042at2759"/>
<comment type="caution">
    <text evidence="1">The sequence shown here is derived from an EMBL/GenBank/DDBJ whole genome shotgun (WGS) entry which is preliminary data.</text>
</comment>
<dbReference type="AlphaFoldDB" id="A0A9N9ZER9"/>
<accession>A0A9N9ZER9</accession>
<dbReference type="Proteomes" id="UP000775872">
    <property type="component" value="Unassembled WGS sequence"/>
</dbReference>
<reference evidence="1" key="1">
    <citation type="submission" date="2021-10" db="EMBL/GenBank/DDBJ databases">
        <authorList>
            <person name="Piombo E."/>
        </authorList>
    </citation>
    <scope>NUCLEOTIDE SEQUENCE</scope>
</reference>
<protein>
    <submittedName>
        <fullName evidence="1">Uncharacterized protein</fullName>
    </submittedName>
</protein>
<evidence type="ECO:0000313" key="2">
    <source>
        <dbReference type="Proteomes" id="UP000775872"/>
    </source>
</evidence>
<name>A0A9N9ZER9_9HYPO</name>
<evidence type="ECO:0000313" key="1">
    <source>
        <dbReference type="EMBL" id="CAH0054166.1"/>
    </source>
</evidence>
<dbReference type="EMBL" id="CABFOC020000046">
    <property type="protein sequence ID" value="CAH0054166.1"/>
    <property type="molecule type" value="Genomic_DNA"/>
</dbReference>
<gene>
    <name evidence="1" type="ORF">CSOL1703_00015363</name>
</gene>
<organism evidence="1 2">
    <name type="scientific">Clonostachys solani</name>
    <dbReference type="NCBI Taxonomy" id="160281"/>
    <lineage>
        <taxon>Eukaryota</taxon>
        <taxon>Fungi</taxon>
        <taxon>Dikarya</taxon>
        <taxon>Ascomycota</taxon>
        <taxon>Pezizomycotina</taxon>
        <taxon>Sordariomycetes</taxon>
        <taxon>Hypocreomycetidae</taxon>
        <taxon>Hypocreales</taxon>
        <taxon>Bionectriaceae</taxon>
        <taxon>Clonostachys</taxon>
    </lineage>
</organism>
<sequence length="257" mass="28562">MVSGRDFRPDSDISSKLIQCADLHTDPFTGFTLLFPLKSHGEEGIGGKIHRPSSSIIIELKIKPLRGRFTFTVQDVDAVPGLRQRMSDSKAKSSAIHILKLTATSLLKDSAKSSISHPGHPCDGWLNHGQPMADGKTLLEVLDEREFFIVASFPEREVSKYWGEGPLPPSFRYDQVYGSAHDWEINGARQNSGEPLPSPTSTRLYRANRDELERLRRKDAELVHIAGMEPVATVNSFRGLEGDIIFVVRGCQTTLSH</sequence>